<keyword evidence="4" id="KW-1185">Reference proteome</keyword>
<dbReference type="Pfam" id="PF20434">
    <property type="entry name" value="BD-FAE"/>
    <property type="match status" value="1"/>
</dbReference>
<dbReference type="InterPro" id="IPR049492">
    <property type="entry name" value="BD-FAE-like_dom"/>
</dbReference>
<evidence type="ECO:0000256" key="1">
    <source>
        <dbReference type="ARBA" id="ARBA00022801"/>
    </source>
</evidence>
<dbReference type="PANTHER" id="PTHR48081">
    <property type="entry name" value="AB HYDROLASE SUPERFAMILY PROTEIN C4A8.06C"/>
    <property type="match status" value="1"/>
</dbReference>
<dbReference type="PANTHER" id="PTHR48081:SF13">
    <property type="entry name" value="ALPHA_BETA HYDROLASE"/>
    <property type="match status" value="1"/>
</dbReference>
<protein>
    <recommendedName>
        <fullName evidence="2">BD-FAE-like domain-containing protein</fullName>
    </recommendedName>
</protein>
<accession>A0A8E1QYD3</accession>
<feature type="domain" description="BD-FAE-like" evidence="2">
    <location>
        <begin position="59"/>
        <end position="269"/>
    </location>
</feature>
<keyword evidence="1" id="KW-0378">Hydrolase</keyword>
<dbReference type="GO" id="GO:0016787">
    <property type="term" value="F:hydrolase activity"/>
    <property type="evidence" value="ECO:0007669"/>
    <property type="project" value="UniProtKB-KW"/>
</dbReference>
<dbReference type="SUPFAM" id="SSF53474">
    <property type="entry name" value="alpha/beta-Hydrolases"/>
    <property type="match status" value="1"/>
</dbReference>
<dbReference type="InterPro" id="IPR050300">
    <property type="entry name" value="GDXG_lipolytic_enzyme"/>
</dbReference>
<evidence type="ECO:0000259" key="2">
    <source>
        <dbReference type="Pfam" id="PF20434"/>
    </source>
</evidence>
<organism evidence="3 4">
    <name type="scientific">Xylanibacter rarus</name>
    <dbReference type="NCBI Taxonomy" id="1676614"/>
    <lineage>
        <taxon>Bacteria</taxon>
        <taxon>Pseudomonadati</taxon>
        <taxon>Bacteroidota</taxon>
        <taxon>Bacteroidia</taxon>
        <taxon>Bacteroidales</taxon>
        <taxon>Prevotellaceae</taxon>
        <taxon>Xylanibacter</taxon>
    </lineage>
</organism>
<dbReference type="Gene3D" id="3.40.50.1820">
    <property type="entry name" value="alpha/beta hydrolase"/>
    <property type="match status" value="1"/>
</dbReference>
<dbReference type="AlphaFoldDB" id="A0A8E1QYD3"/>
<name>A0A8E1QYD3_9BACT</name>
<comment type="caution">
    <text evidence="3">The sequence shown here is derived from an EMBL/GenBank/DDBJ whole genome shotgun (WGS) entry which is preliminary data.</text>
</comment>
<dbReference type="Proteomes" id="UP000036951">
    <property type="component" value="Unassembled WGS sequence"/>
</dbReference>
<gene>
    <name evidence="3" type="ORF">ACU52_09365</name>
</gene>
<evidence type="ECO:0000313" key="4">
    <source>
        <dbReference type="Proteomes" id="UP000036951"/>
    </source>
</evidence>
<sequence>MAAALMAAPVCAQAQAVHETMKVNIERGRIDAVTGIVYSQITSASDNRTLQMTLLVPCTDKPKPAIIYYPGGGFLSAAHDRYVEMRMALAEAGFVVASVEYRTVPDMFPALLVDGKSAVRYLRAHARQFGIDPQRIGVIGDSAGGYLAQMVGVTGGDKEYDQGDYLDQSSDVQAAATIYGISNLMNIGEGYSKEIQDIHASKAVTEALLVHGTAFASYPGASILSDTAKAMKASPMGHIRKGLPPFLIMHGTADALVSPVQSRQLYDALKKADNDVSYVEVEDAGHGDMYWFQQPVIDRVVRWFKEKLAEK</sequence>
<proteinExistence type="predicted"/>
<dbReference type="InterPro" id="IPR029058">
    <property type="entry name" value="AB_hydrolase_fold"/>
</dbReference>
<dbReference type="EMBL" id="LFQU01000017">
    <property type="protein sequence ID" value="KOO68204.1"/>
    <property type="molecule type" value="Genomic_DNA"/>
</dbReference>
<evidence type="ECO:0000313" key="3">
    <source>
        <dbReference type="EMBL" id="KOO68204.1"/>
    </source>
</evidence>
<reference evidence="3 4" key="1">
    <citation type="submission" date="2015-06" db="EMBL/GenBank/DDBJ databases">
        <title>Prevotella sp. 109, sp. nov., a novel member of the family Prevotellaceae isolated from human faeces.</title>
        <authorList>
            <person name="Shkoporov A.N."/>
            <person name="Chaplin A.V."/>
            <person name="Kafarskaia L.I."/>
            <person name="Efimov B.A."/>
        </authorList>
    </citation>
    <scope>NUCLEOTIDE SEQUENCE [LARGE SCALE GENOMIC DNA]</scope>
    <source>
        <strain evidence="3 4">109</strain>
    </source>
</reference>